<dbReference type="AlphaFoldDB" id="A0A9Q2IKT2"/>
<comment type="function">
    <text evidence="3">Flagellin is the subunit protein which polymerizes to form the filaments of bacterial flagella.</text>
</comment>
<dbReference type="PANTHER" id="PTHR42792:SF1">
    <property type="entry name" value="FLAGELLAR HOOK-ASSOCIATED PROTEIN 3"/>
    <property type="match status" value="1"/>
</dbReference>
<keyword evidence="6" id="KW-0969">Cilium</keyword>
<comment type="caution">
    <text evidence="6">The sequence shown here is derived from an EMBL/GenBank/DDBJ whole genome shotgun (WGS) entry which is preliminary data.</text>
</comment>
<evidence type="ECO:0000256" key="1">
    <source>
        <dbReference type="ARBA" id="ARBA00005709"/>
    </source>
</evidence>
<evidence type="ECO:0000313" key="6">
    <source>
        <dbReference type="EMBL" id="MBF0870034.1"/>
    </source>
</evidence>
<dbReference type="InterPro" id="IPR001492">
    <property type="entry name" value="Flagellin"/>
</dbReference>
<evidence type="ECO:0000313" key="7">
    <source>
        <dbReference type="Proteomes" id="UP000661006"/>
    </source>
</evidence>
<keyword evidence="6" id="KW-0966">Cell projection</keyword>
<name>A0A9Q2IKT2_GLUJA</name>
<reference evidence="6" key="2">
    <citation type="submission" date="2020-11" db="EMBL/GenBank/DDBJ databases">
        <title>Description of novel Gluconobacter species.</title>
        <authorList>
            <person name="Cleenwerck I."/>
            <person name="Cnockaert M."/>
            <person name="Borremans W."/>
            <person name="Wieme A.D."/>
            <person name="De Vuyst L."/>
            <person name="Vandamme P."/>
        </authorList>
    </citation>
    <scope>NUCLEOTIDE SEQUENCE</scope>
    <source>
        <strain evidence="6">R71697</strain>
    </source>
</reference>
<accession>A0A9Q2IKT2</accession>
<dbReference type="InterPro" id="IPR001029">
    <property type="entry name" value="Flagellin_N"/>
</dbReference>
<dbReference type="Proteomes" id="UP000661006">
    <property type="component" value="Unassembled WGS sequence"/>
</dbReference>
<keyword evidence="2 3" id="KW-0975">Bacterial flagellum</keyword>
<dbReference type="EMBL" id="JABCQN010000002">
    <property type="protein sequence ID" value="MBF0870034.1"/>
    <property type="molecule type" value="Genomic_DNA"/>
</dbReference>
<organism evidence="6 7">
    <name type="scientific">Gluconobacter japonicus</name>
    <dbReference type="NCBI Taxonomy" id="376620"/>
    <lineage>
        <taxon>Bacteria</taxon>
        <taxon>Pseudomonadati</taxon>
        <taxon>Pseudomonadota</taxon>
        <taxon>Alphaproteobacteria</taxon>
        <taxon>Acetobacterales</taxon>
        <taxon>Acetobacteraceae</taxon>
        <taxon>Gluconobacter</taxon>
    </lineage>
</organism>
<evidence type="ECO:0000256" key="2">
    <source>
        <dbReference type="ARBA" id="ARBA00023143"/>
    </source>
</evidence>
<evidence type="ECO:0000259" key="5">
    <source>
        <dbReference type="Pfam" id="PF00700"/>
    </source>
</evidence>
<dbReference type="NCBIfam" id="NF006489">
    <property type="entry name" value="PRK08913.1"/>
    <property type="match status" value="1"/>
</dbReference>
<dbReference type="InterPro" id="IPR046358">
    <property type="entry name" value="Flagellin_C"/>
</dbReference>
<keyword evidence="3" id="KW-0964">Secreted</keyword>
<gene>
    <name evidence="6" type="ORF">HKD32_04060</name>
</gene>
<dbReference type="RefSeq" id="WP_061931288.1">
    <property type="nucleotide sequence ID" value="NZ_JABCQN010000002.1"/>
</dbReference>
<dbReference type="GO" id="GO:0005198">
    <property type="term" value="F:structural molecule activity"/>
    <property type="evidence" value="ECO:0007669"/>
    <property type="project" value="UniProtKB-UniRule"/>
</dbReference>
<reference evidence="6" key="1">
    <citation type="submission" date="2020-04" db="EMBL/GenBank/DDBJ databases">
        <authorList>
            <person name="Sombolestani A."/>
        </authorList>
    </citation>
    <scope>NUCLEOTIDE SEQUENCE</scope>
    <source>
        <strain evidence="6">R71697</strain>
    </source>
</reference>
<proteinExistence type="inferred from homology"/>
<feature type="domain" description="Flagellin N-terminal" evidence="4">
    <location>
        <begin position="14"/>
        <end position="141"/>
    </location>
</feature>
<comment type="subcellular location">
    <subcellularLocation>
        <location evidence="3">Secreted</location>
    </subcellularLocation>
    <subcellularLocation>
        <location evidence="3">Bacterial flagellum</location>
    </subcellularLocation>
</comment>
<feature type="domain" description="Flagellin C-terminal" evidence="5">
    <location>
        <begin position="277"/>
        <end position="355"/>
    </location>
</feature>
<dbReference type="Pfam" id="PF00669">
    <property type="entry name" value="Flagellin_N"/>
    <property type="match status" value="1"/>
</dbReference>
<dbReference type="GO" id="GO:0005576">
    <property type="term" value="C:extracellular region"/>
    <property type="evidence" value="ECO:0007669"/>
    <property type="project" value="UniProtKB-SubCell"/>
</dbReference>
<sequence>MTGTVASFGYSGVSLQQTLNLTSLSQKKDGLQAQASTGVLSDSYAGLGNSRAQALALQPAITQVSAWSGNITTAQNRLTTTQSVLSQIATIASDLNETLSTLAGSMSSSTIGTAAQQAKTALTSLGNLLNTQQGDSYIFSGLESSEAPVSGDPGNSDLASSISQAVNQLGTADASSVLSSTLALAGNTADNQPFSSSLSTDPTTASAQNLQIVTGKNEIATAGIVATQGNASSGSSTGSPIRDLMRNLMVVAALGSVDSEGANYTQLIQGLQNTNTAAIDGLSDISGTLGIQQNSLTTQSAMLEQMKSALTTQLGTTKDADLAQVSVQINDTNNQLQASYSIIADMKGMTLASYL</sequence>
<dbReference type="GO" id="GO:0009288">
    <property type="term" value="C:bacterial-type flagellum"/>
    <property type="evidence" value="ECO:0007669"/>
    <property type="project" value="UniProtKB-SubCell"/>
</dbReference>
<dbReference type="GeneID" id="81473858"/>
<evidence type="ECO:0000259" key="4">
    <source>
        <dbReference type="Pfam" id="PF00669"/>
    </source>
</evidence>
<dbReference type="Pfam" id="PF00700">
    <property type="entry name" value="Flagellin_C"/>
    <property type="match status" value="1"/>
</dbReference>
<keyword evidence="6" id="KW-0282">Flagellum</keyword>
<evidence type="ECO:0000256" key="3">
    <source>
        <dbReference type="RuleBase" id="RU362073"/>
    </source>
</evidence>
<comment type="similarity">
    <text evidence="1 3">Belongs to the bacterial flagellin family.</text>
</comment>
<dbReference type="PANTHER" id="PTHR42792">
    <property type="entry name" value="FLAGELLIN"/>
    <property type="match status" value="1"/>
</dbReference>
<dbReference type="SUPFAM" id="SSF64518">
    <property type="entry name" value="Phase 1 flagellin"/>
    <property type="match status" value="1"/>
</dbReference>
<dbReference type="Gene3D" id="1.20.1330.10">
    <property type="entry name" value="f41 fragment of flagellin, N-terminal domain"/>
    <property type="match status" value="1"/>
</dbReference>
<protein>
    <recommendedName>
        <fullName evidence="3">Flagellin</fullName>
    </recommendedName>
</protein>